<dbReference type="AlphaFoldDB" id="A0A9Q8TZ36"/>
<accession>A0A9Q8TZ36</accession>
<dbReference type="GO" id="GO:0005886">
    <property type="term" value="C:plasma membrane"/>
    <property type="evidence" value="ECO:0007669"/>
    <property type="project" value="UniProtKB-SubCell"/>
</dbReference>
<evidence type="ECO:0000256" key="2">
    <source>
        <dbReference type="ARBA" id="ARBA00022475"/>
    </source>
</evidence>
<feature type="transmembrane region" description="Helical" evidence="6">
    <location>
        <begin position="119"/>
        <end position="139"/>
    </location>
</feature>
<dbReference type="Pfam" id="PF01810">
    <property type="entry name" value="LysE"/>
    <property type="match status" value="1"/>
</dbReference>
<evidence type="ECO:0000313" key="8">
    <source>
        <dbReference type="Proteomes" id="UP001056381"/>
    </source>
</evidence>
<evidence type="ECO:0000256" key="3">
    <source>
        <dbReference type="ARBA" id="ARBA00022692"/>
    </source>
</evidence>
<keyword evidence="3 6" id="KW-0812">Transmembrane</keyword>
<keyword evidence="4 6" id="KW-1133">Transmembrane helix</keyword>
<feature type="transmembrane region" description="Helical" evidence="6">
    <location>
        <begin position="186"/>
        <end position="206"/>
    </location>
</feature>
<feature type="transmembrane region" description="Helical" evidence="6">
    <location>
        <begin position="151"/>
        <end position="174"/>
    </location>
</feature>
<comment type="subcellular location">
    <subcellularLocation>
        <location evidence="1">Cell membrane</location>
        <topology evidence="1">Multi-pass membrane protein</topology>
    </subcellularLocation>
</comment>
<evidence type="ECO:0000256" key="4">
    <source>
        <dbReference type="ARBA" id="ARBA00022989"/>
    </source>
</evidence>
<dbReference type="GO" id="GO:0015171">
    <property type="term" value="F:amino acid transmembrane transporter activity"/>
    <property type="evidence" value="ECO:0007669"/>
    <property type="project" value="TreeGrafter"/>
</dbReference>
<protein>
    <submittedName>
        <fullName evidence="7">LysE family translocator</fullName>
    </submittedName>
</protein>
<dbReference type="PANTHER" id="PTHR30086:SF17">
    <property type="entry name" value="LYSE FAMILY TRANSLOCATOR"/>
    <property type="match status" value="1"/>
</dbReference>
<keyword evidence="2" id="KW-1003">Cell membrane</keyword>
<proteinExistence type="predicted"/>
<evidence type="ECO:0000313" key="7">
    <source>
        <dbReference type="EMBL" id="URQ63615.1"/>
    </source>
</evidence>
<sequence length="207" mass="23363">MSASIFFSLAFAHFLAVISPGPDFFYVVKTSLQKRLSFALIASFAIGFGVFLHSMFSVYAFRILYQIIPNLYVFIGSLGGMYLLYLGISGLKNNEIEELANSTQRKEEENLFKGFREGLLVNALNVKAFIFFISLFGGIAEKTSLEFQIFISLYFFIATSLWFMFLSYFLNLGSRSILTKSVQKKIVIISSIGLIFVGIGLIIYVWT</sequence>
<reference evidence="7" key="1">
    <citation type="submission" date="2022-05" db="EMBL/GenBank/DDBJ databases">
        <title>Single-amplified genomics reveal most streamlined microbe among free-living bacteria.</title>
        <authorList>
            <person name="Roda-Garcia J."/>
            <person name="Haro-Moreno J.M."/>
            <person name="Rodriguez-Valera F."/>
            <person name="Almagro-Moreno S."/>
            <person name="Lopez-Perez M."/>
        </authorList>
    </citation>
    <scope>NUCLEOTIDE SEQUENCE</scope>
    <source>
        <strain evidence="7">TMED112-D2-2</strain>
    </source>
</reference>
<gene>
    <name evidence="7" type="ORF">M9B40_02310</name>
</gene>
<feature type="transmembrane region" description="Helical" evidence="6">
    <location>
        <begin position="6"/>
        <end position="26"/>
    </location>
</feature>
<organism evidence="7 8">
    <name type="scientific">SAR86 cluster bacterium</name>
    <dbReference type="NCBI Taxonomy" id="2030880"/>
    <lineage>
        <taxon>Bacteria</taxon>
        <taxon>Pseudomonadati</taxon>
        <taxon>Pseudomonadota</taxon>
        <taxon>Gammaproteobacteria</taxon>
        <taxon>SAR86 cluster</taxon>
    </lineage>
</organism>
<feature type="transmembrane region" description="Helical" evidence="6">
    <location>
        <begin position="67"/>
        <end position="88"/>
    </location>
</feature>
<dbReference type="Proteomes" id="UP001056381">
    <property type="component" value="Chromosome"/>
</dbReference>
<name>A0A9Q8TZ36_9GAMM</name>
<keyword evidence="8" id="KW-1185">Reference proteome</keyword>
<dbReference type="InterPro" id="IPR001123">
    <property type="entry name" value="LeuE-type"/>
</dbReference>
<dbReference type="PANTHER" id="PTHR30086">
    <property type="entry name" value="ARGININE EXPORTER PROTEIN ARGO"/>
    <property type="match status" value="1"/>
</dbReference>
<evidence type="ECO:0000256" key="1">
    <source>
        <dbReference type="ARBA" id="ARBA00004651"/>
    </source>
</evidence>
<evidence type="ECO:0000256" key="6">
    <source>
        <dbReference type="SAM" id="Phobius"/>
    </source>
</evidence>
<evidence type="ECO:0000256" key="5">
    <source>
        <dbReference type="ARBA" id="ARBA00023136"/>
    </source>
</evidence>
<keyword evidence="5 6" id="KW-0472">Membrane</keyword>
<feature type="transmembrane region" description="Helical" evidence="6">
    <location>
        <begin position="38"/>
        <end position="61"/>
    </location>
</feature>
<dbReference type="EMBL" id="CP097966">
    <property type="protein sequence ID" value="URQ63615.1"/>
    <property type="molecule type" value="Genomic_DNA"/>
</dbReference>